<dbReference type="RefSeq" id="WP_344806778.1">
    <property type="nucleotide sequence ID" value="NZ_BAABAB010000023.1"/>
</dbReference>
<reference evidence="3" key="1">
    <citation type="journal article" date="2019" name="Int. J. Syst. Evol. Microbiol.">
        <title>The Global Catalogue of Microorganisms (GCM) 10K type strain sequencing project: providing services to taxonomists for standard genome sequencing and annotation.</title>
        <authorList>
            <consortium name="The Broad Institute Genomics Platform"/>
            <consortium name="The Broad Institute Genome Sequencing Center for Infectious Disease"/>
            <person name="Wu L."/>
            <person name="Ma J."/>
        </authorList>
    </citation>
    <scope>NUCLEOTIDE SEQUENCE [LARGE SCALE GENOMIC DNA]</scope>
    <source>
        <strain evidence="3">JCM 16929</strain>
    </source>
</reference>
<dbReference type="Proteomes" id="UP001501490">
    <property type="component" value="Unassembled WGS sequence"/>
</dbReference>
<proteinExistence type="inferred from homology"/>
<dbReference type="Pfam" id="PF03780">
    <property type="entry name" value="Asp23"/>
    <property type="match status" value="1"/>
</dbReference>
<accession>A0ABP7AC81</accession>
<evidence type="ECO:0000313" key="2">
    <source>
        <dbReference type="EMBL" id="GAA3629063.1"/>
    </source>
</evidence>
<protein>
    <recommendedName>
        <fullName evidence="4">Asp23/Gls24 family envelope stress response protein</fullName>
    </recommendedName>
</protein>
<dbReference type="PANTHER" id="PTHR34297">
    <property type="entry name" value="HYPOTHETICAL CYTOSOLIC PROTEIN-RELATED"/>
    <property type="match status" value="1"/>
</dbReference>
<comment type="caution">
    <text evidence="2">The sequence shown here is derived from an EMBL/GenBank/DDBJ whole genome shotgun (WGS) entry which is preliminary data.</text>
</comment>
<dbReference type="InterPro" id="IPR005531">
    <property type="entry name" value="Asp23"/>
</dbReference>
<keyword evidence="3" id="KW-1185">Reference proteome</keyword>
<sequence>MTAIVAAAPDRAASSGRGRLVMDHKVIEKIAGQAASEVARAGGSSGGVFGIGTHPDLSARPKVDVELSGRTASIDIAITVAYPTPIRQVADQVRQHLIDRVGELTGVEVTRVDITISALHREPNPGKEALR</sequence>
<gene>
    <name evidence="2" type="ORF">GCM10022236_34260</name>
</gene>
<evidence type="ECO:0000313" key="3">
    <source>
        <dbReference type="Proteomes" id="UP001501490"/>
    </source>
</evidence>
<dbReference type="EMBL" id="BAABAB010000023">
    <property type="protein sequence ID" value="GAA3629063.1"/>
    <property type="molecule type" value="Genomic_DNA"/>
</dbReference>
<comment type="similarity">
    <text evidence="1">Belongs to the asp23 family.</text>
</comment>
<evidence type="ECO:0008006" key="4">
    <source>
        <dbReference type="Google" id="ProtNLM"/>
    </source>
</evidence>
<dbReference type="PANTHER" id="PTHR34297:SF3">
    <property type="entry name" value="ALKALINE SHOCK PROTEIN 23"/>
    <property type="match status" value="1"/>
</dbReference>
<evidence type="ECO:0000256" key="1">
    <source>
        <dbReference type="ARBA" id="ARBA00005721"/>
    </source>
</evidence>
<name>A0ABP7AC81_9ACTN</name>
<organism evidence="2 3">
    <name type="scientific">Microlunatus ginsengisoli</name>
    <dbReference type="NCBI Taxonomy" id="363863"/>
    <lineage>
        <taxon>Bacteria</taxon>
        <taxon>Bacillati</taxon>
        <taxon>Actinomycetota</taxon>
        <taxon>Actinomycetes</taxon>
        <taxon>Propionibacteriales</taxon>
        <taxon>Propionibacteriaceae</taxon>
        <taxon>Microlunatus</taxon>
    </lineage>
</organism>